<dbReference type="InterPro" id="IPR011043">
    <property type="entry name" value="Gal_Oxase/kelch_b-propeller"/>
</dbReference>
<feature type="domain" description="HYR" evidence="4">
    <location>
        <begin position="54"/>
        <end position="146"/>
    </location>
</feature>
<dbReference type="PANTHER" id="PTHR15127:SF32">
    <property type="entry name" value="HEAVYWEIGHT, ISOFORM A"/>
    <property type="match status" value="1"/>
</dbReference>
<protein>
    <submittedName>
        <fullName evidence="5">DUF5011 domain-containing protein</fullName>
    </submittedName>
</protein>
<dbReference type="AlphaFoldDB" id="A0AAE9N6K2"/>
<dbReference type="GO" id="GO:0001784">
    <property type="term" value="F:phosphotyrosine residue binding"/>
    <property type="evidence" value="ECO:0007669"/>
    <property type="project" value="TreeGrafter"/>
</dbReference>
<dbReference type="Proteomes" id="UP001058687">
    <property type="component" value="Chromosome 2"/>
</dbReference>
<dbReference type="InterPro" id="IPR051846">
    <property type="entry name" value="SH2_domain_adapters"/>
</dbReference>
<evidence type="ECO:0000313" key="5">
    <source>
        <dbReference type="EMBL" id="UTZ29628.1"/>
    </source>
</evidence>
<accession>A0AAE9N6K2</accession>
<dbReference type="PROSITE" id="PS50825">
    <property type="entry name" value="HYR"/>
    <property type="match status" value="1"/>
</dbReference>
<name>A0AAE9N6K2_9VIBR</name>
<dbReference type="EMBL" id="CP050468">
    <property type="protein sequence ID" value="UTZ29628.1"/>
    <property type="molecule type" value="Genomic_DNA"/>
</dbReference>
<evidence type="ECO:0000313" key="6">
    <source>
        <dbReference type="Proteomes" id="UP001058687"/>
    </source>
</evidence>
<organism evidence="5 6">
    <name type="scientific">Vibrio campbellii</name>
    <dbReference type="NCBI Taxonomy" id="680"/>
    <lineage>
        <taxon>Bacteria</taxon>
        <taxon>Pseudomonadati</taxon>
        <taxon>Pseudomonadota</taxon>
        <taxon>Gammaproteobacteria</taxon>
        <taxon>Vibrionales</taxon>
        <taxon>Vibrionaceae</taxon>
        <taxon>Vibrio</taxon>
    </lineage>
</organism>
<keyword evidence="1" id="KW-0677">Repeat</keyword>
<dbReference type="SUPFAM" id="SSF50965">
    <property type="entry name" value="Galactose oxidase, central domain"/>
    <property type="match status" value="1"/>
</dbReference>
<dbReference type="RefSeq" id="WP_255942645.1">
    <property type="nucleotide sequence ID" value="NZ_CP050468.1"/>
</dbReference>
<gene>
    <name evidence="5" type="ORF">HB761_23920</name>
</gene>
<proteinExistence type="predicted"/>
<dbReference type="InterPro" id="IPR032179">
    <property type="entry name" value="Cry22Aa_Ig-like"/>
</dbReference>
<evidence type="ECO:0000259" key="4">
    <source>
        <dbReference type="PROSITE" id="PS50825"/>
    </source>
</evidence>
<dbReference type="Pfam" id="PF16403">
    <property type="entry name" value="Bact_surface_Ig-like"/>
    <property type="match status" value="3"/>
</dbReference>
<evidence type="ECO:0000256" key="2">
    <source>
        <dbReference type="ARBA" id="ARBA00022999"/>
    </source>
</evidence>
<dbReference type="Gene3D" id="2.60.40.10">
    <property type="entry name" value="Immunoglobulins"/>
    <property type="match status" value="3"/>
</dbReference>
<keyword evidence="2" id="KW-0727">SH2 domain</keyword>
<dbReference type="PANTHER" id="PTHR15127">
    <property type="entry name" value="HEAVYWEIGHT, ISOFORM A"/>
    <property type="match status" value="1"/>
</dbReference>
<dbReference type="FunFam" id="2.60.40.10:FF:002029">
    <property type="entry name" value="Predicted protein"/>
    <property type="match status" value="1"/>
</dbReference>
<evidence type="ECO:0000256" key="1">
    <source>
        <dbReference type="ARBA" id="ARBA00022737"/>
    </source>
</evidence>
<reference evidence="5" key="1">
    <citation type="submission" date="2020-03" db="EMBL/GenBank/DDBJ databases">
        <title>Five strains of Vibrio campbellii isolated from Mariana Trench.</title>
        <authorList>
            <person name="Liang J."/>
            <person name="Zhang X.-H."/>
        </authorList>
    </citation>
    <scope>NUCLEOTIDE SEQUENCE</scope>
    <source>
        <strain evidence="5">LJC014</strain>
    </source>
</reference>
<feature type="region of interest" description="Disordered" evidence="3">
    <location>
        <begin position="41"/>
        <end position="67"/>
    </location>
</feature>
<dbReference type="InterPro" id="IPR013783">
    <property type="entry name" value="Ig-like_fold"/>
</dbReference>
<sequence length="716" mass="80258">MTDNNNVTEVYNVRNIAWTASNVNKLLVTLAVSSLLSGCGGGGGGGGGDSDSTPAAKPPIENKKDETPPVITLVGSKSITVYLNDKFQDPGFTATDNVDGDISKRVKVSYDKPIDTDTVGTYTITYTVTDKAGNKAVVSREVKVESKAIPAPDVESDKDTEKPQITLKGGEEIIVYLNEEFQDPGFTATDDVDGDISNRVQVSGKPDTDTVGTYTITYKVTDKAGNKATASRKVTVKSKAVADIEKPQITLKGGEEITVYLNDEFQDPGFTATDNVDGDISKRVQVSGKPDTGTVGTYTLTYKVTDTAGNEATAKRVVEVVEGIVFRDSDIVLYENEYQHRIWYDVKSDNIDASKITFELSEQSTATVEKAQGQTLDVELVEVKNSTSKSGYFTLAIHDDEEFEGKERIVVNVLSDKAFVKELNIDLDDGALTRKYSSTNVTDSFPKKKLIVLDDTLYAFDRDSIVKYDLIKKEEITKNSSPYTYFALDDDDISAAVYEDNIYMLIRDKLYLLNKNDLSLIEESKVPLKFDFEAYSAEVDIQITNNTVYVFASQGFYSNKPNYFSYELTAKKWAKLPQLPENNQNDKRTTLVRTTRVHDNKIYVYQKSLLNVFDMDTNQWSEANIVQNKWHTPYGEDGVWFSDKAQFVGNYAYDFMQGKYEQFLSRYNFETESMDERRILYVGIDEDSGSFLYKGRVHRFDKQSSAFALFYMHDQK</sequence>
<dbReference type="InterPro" id="IPR003410">
    <property type="entry name" value="HYR_dom"/>
</dbReference>
<evidence type="ECO:0000256" key="3">
    <source>
        <dbReference type="SAM" id="MobiDB-lite"/>
    </source>
</evidence>